<keyword evidence="2 4" id="KW-0732">Signal</keyword>
<dbReference type="Pfam" id="PF00561">
    <property type="entry name" value="Abhydrolase_1"/>
    <property type="match status" value="1"/>
</dbReference>
<evidence type="ECO:0000259" key="5">
    <source>
        <dbReference type="Pfam" id="PF00561"/>
    </source>
</evidence>
<evidence type="ECO:0000256" key="2">
    <source>
        <dbReference type="ARBA" id="ARBA00022729"/>
    </source>
</evidence>
<evidence type="ECO:0000256" key="1">
    <source>
        <dbReference type="ARBA" id="ARBA00010088"/>
    </source>
</evidence>
<dbReference type="AlphaFoldDB" id="A0A840IP47"/>
<comment type="caution">
    <text evidence="7">The sequence shown here is derived from an EMBL/GenBank/DDBJ whole genome shotgun (WGS) entry which is preliminary data.</text>
</comment>
<proteinExistence type="inferred from homology"/>
<dbReference type="InterPro" id="IPR029058">
    <property type="entry name" value="AB_hydrolase_fold"/>
</dbReference>
<dbReference type="Pfam" id="PF08386">
    <property type="entry name" value="Abhydrolase_4"/>
    <property type="match status" value="1"/>
</dbReference>
<accession>A0A840IP47</accession>
<evidence type="ECO:0000313" key="7">
    <source>
        <dbReference type="EMBL" id="MBB4683663.1"/>
    </source>
</evidence>
<evidence type="ECO:0000256" key="3">
    <source>
        <dbReference type="ARBA" id="ARBA00022801"/>
    </source>
</evidence>
<protein>
    <submittedName>
        <fullName evidence="7">Pimeloyl-ACP methyl ester carboxylesterase</fullName>
    </submittedName>
</protein>
<dbReference type="Gene3D" id="3.40.50.1820">
    <property type="entry name" value="alpha/beta hydrolase"/>
    <property type="match status" value="1"/>
</dbReference>
<dbReference type="SUPFAM" id="SSF53474">
    <property type="entry name" value="alpha/beta-Hydrolases"/>
    <property type="match status" value="1"/>
</dbReference>
<comment type="similarity">
    <text evidence="1">Belongs to the peptidase S33 family.</text>
</comment>
<keyword evidence="3" id="KW-0378">Hydrolase</keyword>
<feature type="chain" id="PRO_5032502560" evidence="4">
    <location>
        <begin position="26"/>
        <end position="546"/>
    </location>
</feature>
<dbReference type="EMBL" id="JACHMG010000001">
    <property type="protein sequence ID" value="MBB4683663.1"/>
    <property type="molecule type" value="Genomic_DNA"/>
</dbReference>
<dbReference type="InterPro" id="IPR051601">
    <property type="entry name" value="Serine_prot/Carboxylest_S33"/>
</dbReference>
<evidence type="ECO:0000256" key="4">
    <source>
        <dbReference type="SAM" id="SignalP"/>
    </source>
</evidence>
<dbReference type="InterPro" id="IPR000073">
    <property type="entry name" value="AB_hydrolase_1"/>
</dbReference>
<feature type="domain" description="AB hydrolase-1" evidence="5">
    <location>
        <begin position="109"/>
        <end position="265"/>
    </location>
</feature>
<dbReference type="PANTHER" id="PTHR43248:SF29">
    <property type="entry name" value="TRIPEPTIDYL AMINOPEPTIDASE"/>
    <property type="match status" value="1"/>
</dbReference>
<evidence type="ECO:0000313" key="8">
    <source>
        <dbReference type="Proteomes" id="UP000581769"/>
    </source>
</evidence>
<evidence type="ECO:0000259" key="6">
    <source>
        <dbReference type="Pfam" id="PF08386"/>
    </source>
</evidence>
<keyword evidence="8" id="KW-1185">Reference proteome</keyword>
<dbReference type="InterPro" id="IPR013595">
    <property type="entry name" value="Pept_S33_TAP-like_C"/>
</dbReference>
<dbReference type="PANTHER" id="PTHR43248">
    <property type="entry name" value="2-SUCCINYL-6-HYDROXY-2,4-CYCLOHEXADIENE-1-CARBOXYLATE SYNTHASE"/>
    <property type="match status" value="1"/>
</dbReference>
<gene>
    <name evidence="7" type="ORF">BJY18_001148</name>
</gene>
<organism evidence="7 8">
    <name type="scientific">Amycolatopsis jiangsuensis</name>
    <dbReference type="NCBI Taxonomy" id="1181879"/>
    <lineage>
        <taxon>Bacteria</taxon>
        <taxon>Bacillati</taxon>
        <taxon>Actinomycetota</taxon>
        <taxon>Actinomycetes</taxon>
        <taxon>Pseudonocardiales</taxon>
        <taxon>Pseudonocardiaceae</taxon>
        <taxon>Amycolatopsis</taxon>
    </lineage>
</organism>
<dbReference type="Proteomes" id="UP000581769">
    <property type="component" value="Unassembled WGS sequence"/>
</dbReference>
<reference evidence="7 8" key="1">
    <citation type="submission" date="2020-08" db="EMBL/GenBank/DDBJ databases">
        <title>Sequencing the genomes of 1000 actinobacteria strains.</title>
        <authorList>
            <person name="Klenk H.-P."/>
        </authorList>
    </citation>
    <scope>NUCLEOTIDE SEQUENCE [LARGE SCALE GENOMIC DNA]</scope>
    <source>
        <strain evidence="7 8">DSM 45859</strain>
    </source>
</reference>
<feature type="domain" description="Peptidase S33 tripeptidyl aminopeptidase-like C-terminal" evidence="6">
    <location>
        <begin position="430"/>
        <end position="531"/>
    </location>
</feature>
<name>A0A840IP47_9PSEU</name>
<dbReference type="GO" id="GO:0016787">
    <property type="term" value="F:hydrolase activity"/>
    <property type="evidence" value="ECO:0007669"/>
    <property type="project" value="UniProtKB-KW"/>
</dbReference>
<feature type="signal peptide" evidence="4">
    <location>
        <begin position="1"/>
        <end position="25"/>
    </location>
</feature>
<sequence length="546" mass="57756">MRGSRAVRAGTLVAAVAVVTGAVTAAGTGTAAAEAPGVPVAARVGSTAGVDWGECTAEQLSGVPDDQTGLYSCARYRVPIDHDDASLGTIDLALMKRAAKVPGQRVGSLFLNPGGPGGSGLRMPISGDSYFQPQVMDRFDLIGFDPRGVGDSNPLRCFTTAEDSQDVMGAMVPVPVSRNDISGTLAAYRDYGRFCERNAGALLEHMSTRDVVRDLDTLRAAVGDQRLTYAGFSYGTLIGSTYAAMFPQQTRAIVIDGNVDPELRTNDGVTYDLARAQGFEIALDGFLKRCDQAGDACAFSPGDPRAKFDELREHVRTEPITLPDGTEMDLDALTSAVSGALYSPAGFPELGEALQQAYDVLHPSAQNQSQAGGKSAFAKLPVRNGHADVRPDSPYTTDDSYFGVNCADKPIDIAQDEVPGIAAGADRESPTFGRYQVFSDIAACPAWPAAKTSDPYRGPWQAHTETPVLVVSNYYDPATQYRFGKQMAAELGNSRLLSVDAFGHCILGDSKGVDEAAAAYLIDLKVPADGQVFQPDVQPFSTPGQS</sequence>